<dbReference type="GO" id="GO:0046872">
    <property type="term" value="F:metal ion binding"/>
    <property type="evidence" value="ECO:0007669"/>
    <property type="project" value="UniProtKB-KW"/>
</dbReference>
<reference evidence="12" key="4">
    <citation type="submission" date="2025-09" db="UniProtKB">
        <authorList>
            <consortium name="Ensembl"/>
        </authorList>
    </citation>
    <scope>IDENTIFICATION</scope>
    <source>
        <strain evidence="12">JP 163 A</strain>
    </source>
</reference>
<evidence type="ECO:0000256" key="6">
    <source>
        <dbReference type="ARBA" id="ARBA00022723"/>
    </source>
</evidence>
<evidence type="ECO:0000256" key="10">
    <source>
        <dbReference type="ARBA" id="ARBA00023136"/>
    </source>
</evidence>
<comment type="similarity">
    <text evidence="11">Belongs to the dicarboxylate/amino acid:cation symporter (DAACS) (TC 2.A.23) family.</text>
</comment>
<keyword evidence="8 11" id="KW-1133">Transmembrane helix</keyword>
<dbReference type="GO" id="GO:0015501">
    <property type="term" value="F:glutamate:sodium symporter activity"/>
    <property type="evidence" value="ECO:0007669"/>
    <property type="project" value="TreeGrafter"/>
</dbReference>
<keyword evidence="9" id="KW-0915">Sodium</keyword>
<dbReference type="AlphaFoldDB" id="A0A3B5PRH0"/>
<dbReference type="InterPro" id="IPR036458">
    <property type="entry name" value="Na:dicarbo_symporter_sf"/>
</dbReference>
<comment type="subcellular location">
    <subcellularLocation>
        <location evidence="1">Cell membrane</location>
        <topology evidence="1">Multi-pass membrane protein</topology>
    </subcellularLocation>
    <subcellularLocation>
        <location evidence="11">Membrane</location>
        <topology evidence="11">Multi-pass membrane protein</topology>
    </subcellularLocation>
</comment>
<feature type="transmembrane region" description="Helical" evidence="11">
    <location>
        <begin position="274"/>
        <end position="294"/>
    </location>
</feature>
<keyword evidence="6" id="KW-0479">Metal-binding</keyword>
<dbReference type="GeneTree" id="ENSGT00940000167953"/>
<keyword evidence="7" id="KW-0029">Amino-acid transport</keyword>
<dbReference type="SUPFAM" id="SSF118215">
    <property type="entry name" value="Proton glutamate symport protein"/>
    <property type="match status" value="1"/>
</dbReference>
<name>A0A3B5PRH0_XIPMA</name>
<evidence type="ECO:0000256" key="5">
    <source>
        <dbReference type="ARBA" id="ARBA00022692"/>
    </source>
</evidence>
<evidence type="ECO:0000256" key="2">
    <source>
        <dbReference type="ARBA" id="ARBA00022448"/>
    </source>
</evidence>
<dbReference type="GO" id="GO:0005313">
    <property type="term" value="F:L-glutamate transmembrane transporter activity"/>
    <property type="evidence" value="ECO:0007669"/>
    <property type="project" value="TreeGrafter"/>
</dbReference>
<reference evidence="12" key="3">
    <citation type="submission" date="2025-08" db="UniProtKB">
        <authorList>
            <consortium name="Ensembl"/>
        </authorList>
    </citation>
    <scope>IDENTIFICATION</scope>
    <source>
        <strain evidence="12">JP 163 A</strain>
    </source>
</reference>
<keyword evidence="2 11" id="KW-0813">Transport</keyword>
<reference evidence="13" key="2">
    <citation type="journal article" date="2013" name="Nat. Genet.">
        <title>The genome of the platyfish, Xiphophorus maculatus, provides insights into evolutionary adaptation and several complex traits.</title>
        <authorList>
            <person name="Schartl M."/>
            <person name="Walter R.B."/>
            <person name="Shen Y."/>
            <person name="Garcia T."/>
            <person name="Catchen J."/>
            <person name="Amores A."/>
            <person name="Braasch I."/>
            <person name="Chalopin D."/>
            <person name="Volff J.N."/>
            <person name="Lesch K.P."/>
            <person name="Bisazza A."/>
            <person name="Minx P."/>
            <person name="Hillier L."/>
            <person name="Wilson R.K."/>
            <person name="Fuerstenberg S."/>
            <person name="Boore J."/>
            <person name="Searle S."/>
            <person name="Postlethwait J.H."/>
            <person name="Warren W.C."/>
        </authorList>
    </citation>
    <scope>NUCLEOTIDE SEQUENCE [LARGE SCALE GENOMIC DNA]</scope>
    <source>
        <strain evidence="13">JP 163 A</strain>
    </source>
</reference>
<keyword evidence="11" id="KW-0769">Symport</keyword>
<dbReference type="PANTHER" id="PTHR11958">
    <property type="entry name" value="SODIUM/DICARBOXYLATE SYMPORTER-RELATED"/>
    <property type="match status" value="1"/>
</dbReference>
<dbReference type="Gene3D" id="1.10.3860.10">
    <property type="entry name" value="Sodium:dicarboxylate symporter"/>
    <property type="match status" value="1"/>
</dbReference>
<dbReference type="Proteomes" id="UP000002852">
    <property type="component" value="Unassembled WGS sequence"/>
</dbReference>
<dbReference type="PRINTS" id="PR00173">
    <property type="entry name" value="EDTRNSPORT"/>
</dbReference>
<dbReference type="Ensembl" id="ENSXMAT00000021417.1">
    <property type="protein sequence ID" value="ENSXMAP00000022323.1"/>
    <property type="gene ID" value="ENSXMAG00000022231.1"/>
</dbReference>
<keyword evidence="13" id="KW-1185">Reference proteome</keyword>
<dbReference type="OMA" id="QCCEENV"/>
<organism evidence="12 13">
    <name type="scientific">Xiphophorus maculatus</name>
    <name type="common">Southern platyfish</name>
    <name type="synonym">Platypoecilus maculatus</name>
    <dbReference type="NCBI Taxonomy" id="8083"/>
    <lineage>
        <taxon>Eukaryota</taxon>
        <taxon>Metazoa</taxon>
        <taxon>Chordata</taxon>
        <taxon>Craniata</taxon>
        <taxon>Vertebrata</taxon>
        <taxon>Euteleostomi</taxon>
        <taxon>Actinopterygii</taxon>
        <taxon>Neopterygii</taxon>
        <taxon>Teleostei</taxon>
        <taxon>Neoteleostei</taxon>
        <taxon>Acanthomorphata</taxon>
        <taxon>Ovalentaria</taxon>
        <taxon>Atherinomorphae</taxon>
        <taxon>Cyprinodontiformes</taxon>
        <taxon>Poeciliidae</taxon>
        <taxon>Poeciliinae</taxon>
        <taxon>Xiphophorus</taxon>
    </lineage>
</organism>
<dbReference type="InParanoid" id="A0A3B5PRH0"/>
<dbReference type="InterPro" id="IPR001991">
    <property type="entry name" value="Na-dicarboxylate_symporter"/>
</dbReference>
<evidence type="ECO:0000256" key="4">
    <source>
        <dbReference type="ARBA" id="ARBA00022553"/>
    </source>
</evidence>
<evidence type="ECO:0000313" key="13">
    <source>
        <dbReference type="Proteomes" id="UP000002852"/>
    </source>
</evidence>
<evidence type="ECO:0000313" key="12">
    <source>
        <dbReference type="Ensembl" id="ENSXMAP00000022323.1"/>
    </source>
</evidence>
<feature type="transmembrane region" description="Helical" evidence="11">
    <location>
        <begin position="300"/>
        <end position="323"/>
    </location>
</feature>
<feature type="transmembrane region" description="Helical" evidence="11">
    <location>
        <begin position="241"/>
        <end position="262"/>
    </location>
</feature>
<proteinExistence type="inferred from homology"/>
<evidence type="ECO:0000256" key="11">
    <source>
        <dbReference type="RuleBase" id="RU361216"/>
    </source>
</evidence>
<evidence type="ECO:0000256" key="3">
    <source>
        <dbReference type="ARBA" id="ARBA00022475"/>
    </source>
</evidence>
<dbReference type="STRING" id="8083.ENSXMAP00000022323"/>
<reference evidence="13" key="1">
    <citation type="submission" date="2012-01" db="EMBL/GenBank/DDBJ databases">
        <authorList>
            <person name="Walter R."/>
            <person name="Schartl M."/>
            <person name="Warren W."/>
        </authorList>
    </citation>
    <scope>NUCLEOTIDE SEQUENCE [LARGE SCALE GENOMIC DNA]</scope>
    <source>
        <strain evidence="13">JP 163 A</strain>
    </source>
</reference>
<dbReference type="PANTHER" id="PTHR11958:SF109">
    <property type="entry name" value="EXCITATORY AMINO ACID TRANSPORTER 3"/>
    <property type="match status" value="1"/>
</dbReference>
<dbReference type="InterPro" id="IPR050746">
    <property type="entry name" value="DAACS"/>
</dbReference>
<keyword evidence="3" id="KW-1003">Cell membrane</keyword>
<keyword evidence="4" id="KW-0597">Phosphoprotein</keyword>
<sequence length="392" mass="43214">MSLVLLVKPGMDHTTGKTTVNINMPSSSMHVIFMDLIRNVVPESFVQAFYEHYKTEIVQVKMNIPRHYLDPVMAQNGTETRLMGNYVPGANMVGLIASSFTIGIMLNKAGLKAKATVKFIKCLSIALKIIFNWILWYLPIGLLFLVVEYVLDISDWTVIIKLIRLTGVIFLGLAIHSFLVLPLIFFVFTKQNPFLIFFQISKALFTSAILASSAATLPVTIQCCEANVKVNTKLCRLMLPMVSSINMNGMALYEVVAVLFIAQISDILLDVTQIITICLTCCISSFGAVGVPATGSATTILILTAVGLPAHNASLLLVFEWFLDHFTTIVNVLGDCFGVALINHLCQDEIVILDKSSREGMRSTRELELDLFCLEPEEEFIPSSSSGSILSM</sequence>
<accession>A0A3B5PRH0</accession>
<dbReference type="GO" id="GO:0005886">
    <property type="term" value="C:plasma membrane"/>
    <property type="evidence" value="ECO:0007669"/>
    <property type="project" value="UniProtKB-SubCell"/>
</dbReference>
<keyword evidence="5 11" id="KW-0812">Transmembrane</keyword>
<feature type="transmembrane region" description="Helical" evidence="11">
    <location>
        <begin position="167"/>
        <end position="188"/>
    </location>
</feature>
<feature type="transmembrane region" description="Helical" evidence="11">
    <location>
        <begin position="86"/>
        <end position="106"/>
    </location>
</feature>
<keyword evidence="10 11" id="KW-0472">Membrane</keyword>
<feature type="transmembrane region" description="Helical" evidence="11">
    <location>
        <begin position="126"/>
        <end position="147"/>
    </location>
</feature>
<dbReference type="Pfam" id="PF00375">
    <property type="entry name" value="SDF"/>
    <property type="match status" value="1"/>
</dbReference>
<dbReference type="GO" id="GO:0033229">
    <property type="term" value="F:cysteine transmembrane transporter activity"/>
    <property type="evidence" value="ECO:0007669"/>
    <property type="project" value="TreeGrafter"/>
</dbReference>
<evidence type="ECO:0000256" key="8">
    <source>
        <dbReference type="ARBA" id="ARBA00022989"/>
    </source>
</evidence>
<evidence type="ECO:0000256" key="9">
    <source>
        <dbReference type="ARBA" id="ARBA00023053"/>
    </source>
</evidence>
<protein>
    <recommendedName>
        <fullName evidence="11">Amino acid transporter</fullName>
    </recommendedName>
</protein>
<evidence type="ECO:0000256" key="1">
    <source>
        <dbReference type="ARBA" id="ARBA00004651"/>
    </source>
</evidence>
<evidence type="ECO:0000256" key="7">
    <source>
        <dbReference type="ARBA" id="ARBA00022970"/>
    </source>
</evidence>